<dbReference type="GO" id="GO:0019464">
    <property type="term" value="P:glycine decarboxylation via glycine cleavage system"/>
    <property type="evidence" value="ECO:0007669"/>
    <property type="project" value="InterPro"/>
</dbReference>
<keyword evidence="2 3" id="KW-0450">Lipoyl</keyword>
<evidence type="ECO:0000313" key="6">
    <source>
        <dbReference type="Proteomes" id="UP000239833"/>
    </source>
</evidence>
<dbReference type="InterPro" id="IPR000089">
    <property type="entry name" value="Biotin_lipoyl"/>
</dbReference>
<dbReference type="STRING" id="147375.BXP28_19975"/>
<reference evidence="6" key="1">
    <citation type="submission" date="2017-02" db="EMBL/GenBank/DDBJ databases">
        <title>Delineation of Paenibacillus larvae strains originating from foulbrood outbreaks.</title>
        <authorList>
            <person name="Beims H."/>
            <person name="Bunk B."/>
            <person name="Sproeer C."/>
            <person name="Mohr K.I."/>
            <person name="Pradella S."/>
            <person name="Guenther G."/>
            <person name="Rohde M."/>
            <person name="von der Ohe W."/>
            <person name="Steinert M."/>
        </authorList>
    </citation>
    <scope>NUCLEOTIDE SEQUENCE [LARGE SCALE GENOMIC DNA]</scope>
    <source>
        <strain evidence="6">Eric_III</strain>
    </source>
</reference>
<evidence type="ECO:0000256" key="1">
    <source>
        <dbReference type="ARBA" id="ARBA00009249"/>
    </source>
</evidence>
<comment type="similarity">
    <text evidence="1">Belongs to the GcvH family.</text>
</comment>
<sequence length="131" mass="14764">MMDMPAHLLYTPDHLWVRIDGNRAMIGITEYAQEELGIVVFAELPPLGEKVRTGLYMSMVESAKQDMDIIAPVSGTVVLVNQALASNPMHINTSPYEYGWILVIEMSRPEEVEKLWDAKTYQEAYATCKGE</sequence>
<dbReference type="SUPFAM" id="SSF51230">
    <property type="entry name" value="Single hybrid motif"/>
    <property type="match status" value="1"/>
</dbReference>
<evidence type="ECO:0000259" key="4">
    <source>
        <dbReference type="PROSITE" id="PS50968"/>
    </source>
</evidence>
<name>A0A2L1TW20_9BACL</name>
<proteinExistence type="inferred from homology"/>
<gene>
    <name evidence="5" type="primary">gcvH2</name>
    <name evidence="5" type="ORF">ERICIII_00660</name>
</gene>
<dbReference type="GO" id="GO:0005960">
    <property type="term" value="C:glycine cleavage complex"/>
    <property type="evidence" value="ECO:0007669"/>
    <property type="project" value="InterPro"/>
</dbReference>
<dbReference type="Proteomes" id="UP000239833">
    <property type="component" value="Chromosome"/>
</dbReference>
<dbReference type="PANTHER" id="PTHR11715:SF3">
    <property type="entry name" value="GLYCINE CLEAVAGE SYSTEM H PROTEIN-RELATED"/>
    <property type="match status" value="1"/>
</dbReference>
<organism evidence="5 6">
    <name type="scientific">Paenibacillus larvae subsp. larvae</name>
    <dbReference type="NCBI Taxonomy" id="147375"/>
    <lineage>
        <taxon>Bacteria</taxon>
        <taxon>Bacillati</taxon>
        <taxon>Bacillota</taxon>
        <taxon>Bacilli</taxon>
        <taxon>Bacillales</taxon>
        <taxon>Paenibacillaceae</taxon>
        <taxon>Paenibacillus</taxon>
    </lineage>
</organism>
<dbReference type="GO" id="GO:0009249">
    <property type="term" value="P:protein lipoylation"/>
    <property type="evidence" value="ECO:0007669"/>
    <property type="project" value="TreeGrafter"/>
</dbReference>
<dbReference type="InterPro" id="IPR017453">
    <property type="entry name" value="GCV_H_sub"/>
</dbReference>
<feature type="modified residue" description="N6-lipoyllysine" evidence="3">
    <location>
        <position position="64"/>
    </location>
</feature>
<feature type="domain" description="Lipoyl-binding" evidence="4">
    <location>
        <begin position="23"/>
        <end position="105"/>
    </location>
</feature>
<dbReference type="GeneID" id="64217490"/>
<dbReference type="PANTHER" id="PTHR11715">
    <property type="entry name" value="GLYCINE CLEAVAGE SYSTEM H PROTEIN"/>
    <property type="match status" value="1"/>
</dbReference>
<accession>A0A2L1TW20</accession>
<dbReference type="AlphaFoldDB" id="A0A2L1TW20"/>
<dbReference type="EMBL" id="CP019655">
    <property type="protein sequence ID" value="AVF24877.1"/>
    <property type="molecule type" value="Genomic_DNA"/>
</dbReference>
<dbReference type="NCBIfam" id="TIGR00527">
    <property type="entry name" value="gcvH"/>
    <property type="match status" value="1"/>
</dbReference>
<dbReference type="InterPro" id="IPR002930">
    <property type="entry name" value="GCV_H"/>
</dbReference>
<dbReference type="GO" id="GO:0005737">
    <property type="term" value="C:cytoplasm"/>
    <property type="evidence" value="ECO:0007669"/>
    <property type="project" value="TreeGrafter"/>
</dbReference>
<dbReference type="CDD" id="cd06848">
    <property type="entry name" value="GCS_H"/>
    <property type="match status" value="1"/>
</dbReference>
<dbReference type="InterPro" id="IPR011053">
    <property type="entry name" value="Single_hybrid_motif"/>
</dbReference>
<dbReference type="Pfam" id="PF01597">
    <property type="entry name" value="GCV_H"/>
    <property type="match status" value="1"/>
</dbReference>
<protein>
    <submittedName>
        <fullName evidence="5">Glycine cleavage system H protein GcvH</fullName>
    </submittedName>
</protein>
<dbReference type="InterPro" id="IPR033753">
    <property type="entry name" value="GCV_H/Fam206"/>
</dbReference>
<dbReference type="RefSeq" id="WP_230460624.1">
    <property type="nucleotide sequence ID" value="NZ_CP019655.1"/>
</dbReference>
<evidence type="ECO:0000256" key="3">
    <source>
        <dbReference type="PIRSR" id="PIRSR617453-50"/>
    </source>
</evidence>
<dbReference type="NCBIfam" id="NF002270">
    <property type="entry name" value="PRK01202.1"/>
    <property type="match status" value="1"/>
</dbReference>
<dbReference type="PROSITE" id="PS50968">
    <property type="entry name" value="BIOTINYL_LIPOYL"/>
    <property type="match status" value="1"/>
</dbReference>
<evidence type="ECO:0000313" key="5">
    <source>
        <dbReference type="EMBL" id="AVF24877.1"/>
    </source>
</evidence>
<evidence type="ECO:0000256" key="2">
    <source>
        <dbReference type="ARBA" id="ARBA00022823"/>
    </source>
</evidence>
<dbReference type="Gene3D" id="2.40.50.100">
    <property type="match status" value="1"/>
</dbReference>